<dbReference type="Gene3D" id="1.25.40.10">
    <property type="entry name" value="Tetratricopeptide repeat domain"/>
    <property type="match status" value="1"/>
</dbReference>
<organism evidence="4 5">
    <name type="scientific">Reyranella soli</name>
    <dbReference type="NCBI Taxonomy" id="1230389"/>
    <lineage>
        <taxon>Bacteria</taxon>
        <taxon>Pseudomonadati</taxon>
        <taxon>Pseudomonadota</taxon>
        <taxon>Alphaproteobacteria</taxon>
        <taxon>Hyphomicrobiales</taxon>
        <taxon>Reyranellaceae</taxon>
        <taxon>Reyranella</taxon>
    </lineage>
</organism>
<dbReference type="PANTHER" id="PTHR47691">
    <property type="entry name" value="REGULATOR-RELATED"/>
    <property type="match status" value="1"/>
</dbReference>
<dbReference type="PROSITE" id="PS51755">
    <property type="entry name" value="OMPR_PHOB"/>
    <property type="match status" value="1"/>
</dbReference>
<dbReference type="Pfam" id="PF00486">
    <property type="entry name" value="Trans_reg_C"/>
    <property type="match status" value="1"/>
</dbReference>
<dbReference type="GO" id="GO:0043531">
    <property type="term" value="F:ADP binding"/>
    <property type="evidence" value="ECO:0007669"/>
    <property type="project" value="InterPro"/>
</dbReference>
<feature type="DNA-binding region" description="OmpR/PhoB-type" evidence="2">
    <location>
        <begin position="11"/>
        <end position="106"/>
    </location>
</feature>
<evidence type="ECO:0000256" key="1">
    <source>
        <dbReference type="ARBA" id="ARBA00023125"/>
    </source>
</evidence>
<evidence type="ECO:0000259" key="3">
    <source>
        <dbReference type="PROSITE" id="PS51755"/>
    </source>
</evidence>
<gene>
    <name evidence="4" type="ORF">RSO01_68890</name>
</gene>
<dbReference type="SMART" id="SM00862">
    <property type="entry name" value="Trans_reg_C"/>
    <property type="match status" value="1"/>
</dbReference>
<name>A0A512NLA0_9HYPH</name>
<keyword evidence="5" id="KW-1185">Reference proteome</keyword>
<protein>
    <submittedName>
        <fullName evidence="4">Transcriptional regulator</fullName>
    </submittedName>
</protein>
<dbReference type="InterPro" id="IPR002182">
    <property type="entry name" value="NB-ARC"/>
</dbReference>
<dbReference type="Pfam" id="PF00931">
    <property type="entry name" value="NB-ARC"/>
    <property type="match status" value="1"/>
</dbReference>
<dbReference type="InterPro" id="IPR027417">
    <property type="entry name" value="P-loop_NTPase"/>
</dbReference>
<evidence type="ECO:0000313" key="4">
    <source>
        <dbReference type="EMBL" id="GEP59723.1"/>
    </source>
</evidence>
<feature type="domain" description="OmpR/PhoB-type" evidence="3">
    <location>
        <begin position="11"/>
        <end position="106"/>
    </location>
</feature>
<dbReference type="Proteomes" id="UP000321058">
    <property type="component" value="Unassembled WGS sequence"/>
</dbReference>
<dbReference type="PANTHER" id="PTHR47691:SF3">
    <property type="entry name" value="HTH-TYPE TRANSCRIPTIONAL REGULATOR RV0890C-RELATED"/>
    <property type="match status" value="1"/>
</dbReference>
<dbReference type="OrthoDB" id="4473689at2"/>
<comment type="caution">
    <text evidence="4">The sequence shown here is derived from an EMBL/GenBank/DDBJ whole genome shotgun (WGS) entry which is preliminary data.</text>
</comment>
<dbReference type="EMBL" id="BKAJ01000138">
    <property type="protein sequence ID" value="GEP59723.1"/>
    <property type="molecule type" value="Genomic_DNA"/>
</dbReference>
<dbReference type="InterPro" id="IPR011990">
    <property type="entry name" value="TPR-like_helical_dom_sf"/>
</dbReference>
<dbReference type="GO" id="GO:0006355">
    <property type="term" value="P:regulation of DNA-templated transcription"/>
    <property type="evidence" value="ECO:0007669"/>
    <property type="project" value="InterPro"/>
</dbReference>
<dbReference type="InterPro" id="IPR016032">
    <property type="entry name" value="Sig_transdc_resp-reg_C-effctor"/>
</dbReference>
<evidence type="ECO:0000313" key="5">
    <source>
        <dbReference type="Proteomes" id="UP000321058"/>
    </source>
</evidence>
<sequence>MGRLQQKHTESDSMEYGPLKLVPERRELVVDGEPISIGSRAYEIARLLVEAKGDLVSKDEILRRVWPAPPVEENNIQVAISALRKALGNHAAAIRTVSGRGYRLVLSSARTNLPANTRSLIGREGVVAHLQGLLEKHPIVTLTGAGGMGKTCLALEAARGLLSHFTDGVWLVEMASLSDGSAVAHAVASVLRLDIPDNLAQPKRIASLLASRKLLLVLDNCEHVVDSVAELAYTIAISNPALRVLTTSREPLRTAGEILYRISPLAVPPEAMADVNRLIDYGAVQLFVARTRAMGADVALDPANVKAMAAICRRLDGIPLAIEIAASRAATLGIVELSRHLDDVFRLLTSGFRTALPRHRTLRATLDWSYDLLTEAERRGLQRLAVPVGRFTLRMATALLADGGDVGDPEVVLEGLVEKSLVVADSVNGEMRYHLLDTTRVYGQSRLRDSGEFDTVARLHAKYCLGVFASAESDWQGNAQADSLDELEYMDLLGNARAAIDWAFSSNGDAALGLCLIVAAVPVWMFFSMAMECRQYMVRALAMFAANPQPDPDLEMRLLTAHGMALLSTMGSGTDARQAFTRSLHIADRLDNRDYRLRNLWGLCSLCLNDGDFRAARKLADRFYDFARAAGDPNATAWAELLLGGVISVLGELSLGRRYVEAVVQRAEADVLNPSPNRFLFNRRVLALGLLGSILWQQGYADECKRCLDESVNEALSGADVLSLCNTLANWVCVLTLERGDLPDAQRYMTMMVEHAARYQLDFWLLWARCFKGALMTRQGDLAQGLCILRASFAELGSRDRHPRFTKLRALYADALYRAGHESEALAVSEAGLLMAERDGHLWMLPEFFRIKGCALWQQTGGRTCPETSRLLNEGMNLARRQGSLWAQLRIATSLVRVNRPNGRLDEALAMLRDTYARFGDGFGTPDLVEAQELLKEAG</sequence>
<dbReference type="GO" id="GO:0003677">
    <property type="term" value="F:DNA binding"/>
    <property type="evidence" value="ECO:0007669"/>
    <property type="project" value="UniProtKB-UniRule"/>
</dbReference>
<reference evidence="4 5" key="1">
    <citation type="submission" date="2019-07" db="EMBL/GenBank/DDBJ databases">
        <title>Whole genome shotgun sequence of Reyranella soli NBRC 108950.</title>
        <authorList>
            <person name="Hosoyama A."/>
            <person name="Uohara A."/>
            <person name="Ohji S."/>
            <person name="Ichikawa N."/>
        </authorList>
    </citation>
    <scope>NUCLEOTIDE SEQUENCE [LARGE SCALE GENOMIC DNA]</scope>
    <source>
        <strain evidence="4 5">NBRC 108950</strain>
    </source>
</reference>
<dbReference type="AlphaFoldDB" id="A0A512NLA0"/>
<dbReference type="InterPro" id="IPR036388">
    <property type="entry name" value="WH-like_DNA-bd_sf"/>
</dbReference>
<dbReference type="Gene3D" id="3.40.50.300">
    <property type="entry name" value="P-loop containing nucleotide triphosphate hydrolases"/>
    <property type="match status" value="1"/>
</dbReference>
<evidence type="ECO:0000256" key="2">
    <source>
        <dbReference type="PROSITE-ProRule" id="PRU01091"/>
    </source>
</evidence>
<dbReference type="GO" id="GO:0000160">
    <property type="term" value="P:phosphorelay signal transduction system"/>
    <property type="evidence" value="ECO:0007669"/>
    <property type="project" value="InterPro"/>
</dbReference>
<dbReference type="Gene3D" id="1.10.10.10">
    <property type="entry name" value="Winged helix-like DNA-binding domain superfamily/Winged helix DNA-binding domain"/>
    <property type="match status" value="1"/>
</dbReference>
<accession>A0A512NLA0</accession>
<dbReference type="SUPFAM" id="SSF48452">
    <property type="entry name" value="TPR-like"/>
    <property type="match status" value="2"/>
</dbReference>
<proteinExistence type="predicted"/>
<dbReference type="SUPFAM" id="SSF52540">
    <property type="entry name" value="P-loop containing nucleoside triphosphate hydrolases"/>
    <property type="match status" value="1"/>
</dbReference>
<keyword evidence="1 2" id="KW-0238">DNA-binding</keyword>
<dbReference type="InterPro" id="IPR001867">
    <property type="entry name" value="OmpR/PhoB-type_DNA-bd"/>
</dbReference>
<dbReference type="SUPFAM" id="SSF46894">
    <property type="entry name" value="C-terminal effector domain of the bipartite response regulators"/>
    <property type="match status" value="1"/>
</dbReference>
<dbReference type="PRINTS" id="PR00364">
    <property type="entry name" value="DISEASERSIST"/>
</dbReference>
<dbReference type="CDD" id="cd00383">
    <property type="entry name" value="trans_reg_C"/>
    <property type="match status" value="1"/>
</dbReference>